<keyword evidence="6" id="KW-0961">Cell wall biogenesis/degradation</keyword>
<organism evidence="7 8">
    <name type="scientific">SAR86 cluster bacterium</name>
    <dbReference type="NCBI Taxonomy" id="2030880"/>
    <lineage>
        <taxon>Bacteria</taxon>
        <taxon>Pseudomonadati</taxon>
        <taxon>Pseudomonadota</taxon>
        <taxon>Gammaproteobacteria</taxon>
        <taxon>SAR86 cluster</taxon>
    </lineage>
</organism>
<evidence type="ECO:0000256" key="3">
    <source>
        <dbReference type="ARBA" id="ARBA00022960"/>
    </source>
</evidence>
<evidence type="ECO:0000256" key="6">
    <source>
        <dbReference type="HAMAP-Rule" id="MF_02079"/>
    </source>
</evidence>
<name>A0A2A5CAQ6_9GAMM</name>
<keyword evidence="6" id="KW-0808">Transferase</keyword>
<feature type="transmembrane region" description="Helical" evidence="6">
    <location>
        <begin position="33"/>
        <end position="51"/>
    </location>
</feature>
<proteinExistence type="inferred from homology"/>
<dbReference type="HAMAP" id="MF_02079">
    <property type="entry name" value="PGT_RodA"/>
    <property type="match status" value="1"/>
</dbReference>
<feature type="transmembrane region" description="Helical" evidence="6">
    <location>
        <begin position="154"/>
        <end position="170"/>
    </location>
</feature>
<dbReference type="GO" id="GO:0051301">
    <property type="term" value="P:cell division"/>
    <property type="evidence" value="ECO:0007669"/>
    <property type="project" value="InterPro"/>
</dbReference>
<dbReference type="InterPro" id="IPR011923">
    <property type="entry name" value="RodA/MrdB"/>
</dbReference>
<evidence type="ECO:0000256" key="4">
    <source>
        <dbReference type="ARBA" id="ARBA00022989"/>
    </source>
</evidence>
<keyword evidence="6" id="KW-0997">Cell inner membrane</keyword>
<accession>A0A2A5CAQ6</accession>
<feature type="transmembrane region" description="Helical" evidence="6">
    <location>
        <begin position="352"/>
        <end position="373"/>
    </location>
</feature>
<keyword evidence="6" id="KW-0328">Glycosyltransferase</keyword>
<comment type="subcellular location">
    <subcellularLocation>
        <location evidence="6">Cell inner membrane</location>
        <topology evidence="6">Multi-pass membrane protein</topology>
    </subcellularLocation>
    <subcellularLocation>
        <location evidence="1">Membrane</location>
        <topology evidence="1">Multi-pass membrane protein</topology>
    </subcellularLocation>
</comment>
<protein>
    <recommendedName>
        <fullName evidence="6">Peptidoglycan glycosyltransferase MrdB</fullName>
        <shortName evidence="6">PGT</shortName>
        <ecNumber evidence="6">2.4.99.28</ecNumber>
    </recommendedName>
    <alternativeName>
        <fullName evidence="6">Cell elongation protein RodA</fullName>
    </alternativeName>
    <alternativeName>
        <fullName evidence="6">Cell wall polymerase</fullName>
    </alternativeName>
    <alternativeName>
        <fullName evidence="6">Peptidoglycan polymerase</fullName>
        <shortName evidence="6">PG polymerase</shortName>
    </alternativeName>
</protein>
<evidence type="ECO:0000256" key="1">
    <source>
        <dbReference type="ARBA" id="ARBA00004141"/>
    </source>
</evidence>
<keyword evidence="5 6" id="KW-0472">Membrane</keyword>
<dbReference type="EMBL" id="NVWI01000007">
    <property type="protein sequence ID" value="PCJ40882.1"/>
    <property type="molecule type" value="Genomic_DNA"/>
</dbReference>
<keyword evidence="2 6" id="KW-0812">Transmembrane</keyword>
<dbReference type="GO" id="GO:0032153">
    <property type="term" value="C:cell division site"/>
    <property type="evidence" value="ECO:0007669"/>
    <property type="project" value="TreeGrafter"/>
</dbReference>
<feature type="transmembrane region" description="Helical" evidence="6">
    <location>
        <begin position="90"/>
        <end position="109"/>
    </location>
</feature>
<evidence type="ECO:0000313" key="8">
    <source>
        <dbReference type="Proteomes" id="UP000228987"/>
    </source>
</evidence>
<dbReference type="Proteomes" id="UP000228987">
    <property type="component" value="Unassembled WGS sequence"/>
</dbReference>
<keyword evidence="6" id="KW-0573">Peptidoglycan synthesis</keyword>
<gene>
    <name evidence="6" type="primary">mrdB</name>
    <name evidence="6" type="synonym">rodA</name>
    <name evidence="7" type="ORF">COA71_09775</name>
</gene>
<dbReference type="GO" id="GO:0009252">
    <property type="term" value="P:peptidoglycan biosynthetic process"/>
    <property type="evidence" value="ECO:0007669"/>
    <property type="project" value="UniProtKB-UniRule"/>
</dbReference>
<feature type="transmembrane region" description="Helical" evidence="6">
    <location>
        <begin position="200"/>
        <end position="217"/>
    </location>
</feature>
<feature type="transmembrane region" description="Helical" evidence="6">
    <location>
        <begin position="319"/>
        <end position="346"/>
    </location>
</feature>
<comment type="pathway">
    <text evidence="6">Cell wall biogenesis; peptidoglycan biosynthesis.</text>
</comment>
<dbReference type="InterPro" id="IPR001182">
    <property type="entry name" value="FtsW/RodA"/>
</dbReference>
<dbReference type="GO" id="GO:0015648">
    <property type="term" value="F:lipid-linked peptidoglycan transporter activity"/>
    <property type="evidence" value="ECO:0007669"/>
    <property type="project" value="TreeGrafter"/>
</dbReference>
<dbReference type="PANTHER" id="PTHR30474">
    <property type="entry name" value="CELL CYCLE PROTEIN"/>
    <property type="match status" value="1"/>
</dbReference>
<keyword evidence="4 6" id="KW-1133">Transmembrane helix</keyword>
<evidence type="ECO:0000313" key="7">
    <source>
        <dbReference type="EMBL" id="PCJ40882.1"/>
    </source>
</evidence>
<comment type="function">
    <text evidence="6">Peptidoglycan polymerase that is essential for cell wall elongation.</text>
</comment>
<keyword evidence="3 6" id="KW-0133">Cell shape</keyword>
<comment type="similarity">
    <text evidence="6">Belongs to the SEDS family. MrdB/RodA subfamily.</text>
</comment>
<dbReference type="AlphaFoldDB" id="A0A2A5CAQ6"/>
<keyword evidence="6" id="KW-1003">Cell membrane</keyword>
<sequence length="385" mass="42067">MSSSAFVRQLSGDLNNLEKRQSIWEKINVDPPLLFALVVLTGFGLLVLYSATDGNEAEMRRQIIFIILAFIVMFSVAQVDVRVMRRWAPLMYLGSLGLLVAVLFFGATSNGAQRWLDLPGLPRFQPSEIMKIVLPLTLAAYFSRRAIPPRFKHIFWSLMLLGLPAVLIAMQPDLGTALLIGVSGVFVLLLAGISWKLVGSALGVGLLSIPAMWVFYLKEYQQQRILTFLNPENDPLGTGWNIIQSKTAIGSGGMYGKGWLNGVQSRLDFLPEGQTDFIVAVLAEEFGLAGVLFLLVLYLAIIARGLYIAAVSSDMFTRLLAGSITLTFFVYVFVNIGMVSGLLPVVGVPLPMVSLGGTSIVTLMLGFGILMSIHSHAKTAFRYAN</sequence>
<feature type="transmembrane region" description="Helical" evidence="6">
    <location>
        <begin position="176"/>
        <end position="193"/>
    </location>
</feature>
<dbReference type="NCBIfam" id="TIGR02210">
    <property type="entry name" value="rodA_shape"/>
    <property type="match status" value="1"/>
</dbReference>
<comment type="catalytic activity">
    <reaction evidence="6">
        <text>[GlcNAc-(1-&gt;4)-Mur2Ac(oyl-L-Ala-gamma-D-Glu-L-Lys-D-Ala-D-Ala)](n)-di-trans,octa-cis-undecaprenyl diphosphate + beta-D-GlcNAc-(1-&gt;4)-Mur2Ac(oyl-L-Ala-gamma-D-Glu-L-Lys-D-Ala-D-Ala)-di-trans,octa-cis-undecaprenyl diphosphate = [GlcNAc-(1-&gt;4)-Mur2Ac(oyl-L-Ala-gamma-D-Glu-L-Lys-D-Ala-D-Ala)](n+1)-di-trans,octa-cis-undecaprenyl diphosphate + di-trans,octa-cis-undecaprenyl diphosphate + H(+)</text>
        <dbReference type="Rhea" id="RHEA:23708"/>
        <dbReference type="Rhea" id="RHEA-COMP:9602"/>
        <dbReference type="Rhea" id="RHEA-COMP:9603"/>
        <dbReference type="ChEBI" id="CHEBI:15378"/>
        <dbReference type="ChEBI" id="CHEBI:58405"/>
        <dbReference type="ChEBI" id="CHEBI:60033"/>
        <dbReference type="ChEBI" id="CHEBI:78435"/>
        <dbReference type="EC" id="2.4.99.28"/>
    </reaction>
</comment>
<dbReference type="Pfam" id="PF01098">
    <property type="entry name" value="FTSW_RODA_SPOVE"/>
    <property type="match status" value="1"/>
</dbReference>
<dbReference type="PANTHER" id="PTHR30474:SF1">
    <property type="entry name" value="PEPTIDOGLYCAN GLYCOSYLTRANSFERASE MRDB"/>
    <property type="match status" value="1"/>
</dbReference>
<evidence type="ECO:0000256" key="2">
    <source>
        <dbReference type="ARBA" id="ARBA00022692"/>
    </source>
</evidence>
<comment type="caution">
    <text evidence="7">The sequence shown here is derived from an EMBL/GenBank/DDBJ whole genome shotgun (WGS) entry which is preliminary data.</text>
</comment>
<reference evidence="8" key="1">
    <citation type="submission" date="2017-08" db="EMBL/GenBank/DDBJ databases">
        <title>A dynamic microbial community with high functional redundancy inhabits the cold, oxic subseafloor aquifer.</title>
        <authorList>
            <person name="Tully B.J."/>
            <person name="Wheat C.G."/>
            <person name="Glazer B.T."/>
            <person name="Huber J.A."/>
        </authorList>
    </citation>
    <scope>NUCLEOTIDE SEQUENCE [LARGE SCALE GENOMIC DNA]</scope>
</reference>
<dbReference type="GO" id="GO:0071555">
    <property type="term" value="P:cell wall organization"/>
    <property type="evidence" value="ECO:0007669"/>
    <property type="project" value="UniProtKB-KW"/>
</dbReference>
<dbReference type="GO" id="GO:0008360">
    <property type="term" value="P:regulation of cell shape"/>
    <property type="evidence" value="ECO:0007669"/>
    <property type="project" value="UniProtKB-KW"/>
</dbReference>
<dbReference type="EC" id="2.4.99.28" evidence="6"/>
<dbReference type="UniPathway" id="UPA00219"/>
<feature type="transmembrane region" description="Helical" evidence="6">
    <location>
        <begin position="63"/>
        <end position="83"/>
    </location>
</feature>
<evidence type="ECO:0000256" key="5">
    <source>
        <dbReference type="ARBA" id="ARBA00023136"/>
    </source>
</evidence>
<dbReference type="GO" id="GO:0005886">
    <property type="term" value="C:plasma membrane"/>
    <property type="evidence" value="ECO:0007669"/>
    <property type="project" value="UniProtKB-SubCell"/>
</dbReference>
<dbReference type="GO" id="GO:0008955">
    <property type="term" value="F:peptidoglycan glycosyltransferase activity"/>
    <property type="evidence" value="ECO:0007669"/>
    <property type="project" value="UniProtKB-UniRule"/>
</dbReference>
<feature type="transmembrane region" description="Helical" evidence="6">
    <location>
        <begin position="286"/>
        <end position="307"/>
    </location>
</feature>